<proteinExistence type="predicted"/>
<dbReference type="Proteomes" id="UP000297595">
    <property type="component" value="Unassembled WGS sequence"/>
</dbReference>
<organism evidence="1 2">
    <name type="scientific">Orbilia oligospora</name>
    <name type="common">Nematode-trapping fungus</name>
    <name type="synonym">Arthrobotrys oligospora</name>
    <dbReference type="NCBI Taxonomy" id="2813651"/>
    <lineage>
        <taxon>Eukaryota</taxon>
        <taxon>Fungi</taxon>
        <taxon>Dikarya</taxon>
        <taxon>Ascomycota</taxon>
        <taxon>Pezizomycotina</taxon>
        <taxon>Orbiliomycetes</taxon>
        <taxon>Orbiliales</taxon>
        <taxon>Orbiliaceae</taxon>
        <taxon>Orbilia</taxon>
    </lineage>
</organism>
<dbReference type="EMBL" id="SOZJ01000003">
    <property type="protein sequence ID" value="TGJ69163.1"/>
    <property type="molecule type" value="Genomic_DNA"/>
</dbReference>
<comment type="caution">
    <text evidence="1">The sequence shown here is derived from an EMBL/GenBank/DDBJ whole genome shotgun (WGS) entry which is preliminary data.</text>
</comment>
<reference evidence="1 2" key="1">
    <citation type="submission" date="2019-03" db="EMBL/GenBank/DDBJ databases">
        <title>Nematode-trapping fungi genome.</title>
        <authorList>
            <person name="Vidal-Diez De Ulzurrun G."/>
        </authorList>
    </citation>
    <scope>NUCLEOTIDE SEQUENCE [LARGE SCALE GENOMIC DNA]</scope>
    <source>
        <strain evidence="1 2">TWF154</strain>
    </source>
</reference>
<evidence type="ECO:0000313" key="1">
    <source>
        <dbReference type="EMBL" id="TGJ69163.1"/>
    </source>
</evidence>
<gene>
    <name evidence="1" type="ORF">EYR41_005223</name>
</gene>
<name>A0A7C8TYM4_ORBOL</name>
<accession>A0A7C8TYM4</accession>
<protein>
    <submittedName>
        <fullName evidence="1">Uncharacterized protein</fullName>
    </submittedName>
</protein>
<evidence type="ECO:0000313" key="2">
    <source>
        <dbReference type="Proteomes" id="UP000297595"/>
    </source>
</evidence>
<dbReference type="AlphaFoldDB" id="A0A7C8TYM4"/>
<sequence>MSLLDMTGPVPPNQLLETRTHTPFEIDCILLPTRSNSRTSMQDRRVAFPWIELPVITMKRSKYRYRVAISINSAAQQQLDRTES</sequence>